<evidence type="ECO:0000313" key="13">
    <source>
        <dbReference type="EMBL" id="MQY44301.1"/>
    </source>
</evidence>
<evidence type="ECO:0000256" key="2">
    <source>
        <dbReference type="ARBA" id="ARBA00004377"/>
    </source>
</evidence>
<evidence type="ECO:0000256" key="9">
    <source>
        <dbReference type="ARBA" id="ARBA00022748"/>
    </source>
</evidence>
<dbReference type="EMBL" id="WIXK01000013">
    <property type="protein sequence ID" value="MQY44301.1"/>
    <property type="molecule type" value="Genomic_DNA"/>
</dbReference>
<name>A0A844B2J1_9RHOB</name>
<dbReference type="Pfam" id="PF04995">
    <property type="entry name" value="CcmD"/>
    <property type="match status" value="1"/>
</dbReference>
<dbReference type="GO" id="GO:0017004">
    <property type="term" value="P:cytochrome complex assembly"/>
    <property type="evidence" value="ECO:0007669"/>
    <property type="project" value="UniProtKB-KW"/>
</dbReference>
<evidence type="ECO:0000256" key="11">
    <source>
        <dbReference type="ARBA" id="ARBA00023136"/>
    </source>
</evidence>
<keyword evidence="8 12" id="KW-0812">Transmembrane</keyword>
<keyword evidence="6 12" id="KW-1003">Cell membrane</keyword>
<dbReference type="Proteomes" id="UP000436694">
    <property type="component" value="Unassembled WGS sequence"/>
</dbReference>
<comment type="similarity">
    <text evidence="3 12">Belongs to the CcmD/CycX/HelD family.</text>
</comment>
<comment type="function">
    <text evidence="1 12">Required for the export of heme to the periplasm for the biogenesis of c-type cytochromes.</text>
</comment>
<comment type="subcellular location">
    <subcellularLocation>
        <location evidence="2 12">Cell inner membrane</location>
        <topology evidence="2 12">Single-pass membrane protein</topology>
    </subcellularLocation>
</comment>
<evidence type="ECO:0000256" key="8">
    <source>
        <dbReference type="ARBA" id="ARBA00022692"/>
    </source>
</evidence>
<keyword evidence="7 12" id="KW-0997">Cell inner membrane</keyword>
<comment type="caution">
    <text evidence="13">The sequence shown here is derived from an EMBL/GenBank/DDBJ whole genome shotgun (WGS) entry which is preliminary data.</text>
</comment>
<organism evidence="13 14">
    <name type="scientific">Tritonibacter aquimaris</name>
    <dbReference type="NCBI Taxonomy" id="2663379"/>
    <lineage>
        <taxon>Bacteria</taxon>
        <taxon>Pseudomonadati</taxon>
        <taxon>Pseudomonadota</taxon>
        <taxon>Alphaproteobacteria</taxon>
        <taxon>Rhodobacterales</taxon>
        <taxon>Paracoccaceae</taxon>
        <taxon>Tritonibacter</taxon>
    </lineage>
</organism>
<evidence type="ECO:0000313" key="14">
    <source>
        <dbReference type="Proteomes" id="UP000436694"/>
    </source>
</evidence>
<dbReference type="GO" id="GO:0005886">
    <property type="term" value="C:plasma membrane"/>
    <property type="evidence" value="ECO:0007669"/>
    <property type="project" value="UniProtKB-SubCell"/>
</dbReference>
<reference evidence="13 14" key="1">
    <citation type="submission" date="2019-10" db="EMBL/GenBank/DDBJ databases">
        <title>Epibacterium sp. nov., isolated from seawater.</title>
        <authorList>
            <person name="Zhang X."/>
            <person name="Li N."/>
        </authorList>
    </citation>
    <scope>NUCLEOTIDE SEQUENCE [LARGE SCALE GENOMIC DNA]</scope>
    <source>
        <strain evidence="13 14">SM1969</strain>
    </source>
</reference>
<gene>
    <name evidence="13" type="primary">ccmD</name>
    <name evidence="13" type="ORF">GG681_16765</name>
</gene>
<protein>
    <recommendedName>
        <fullName evidence="4 12">Heme exporter protein D</fullName>
    </recommendedName>
</protein>
<feature type="transmembrane region" description="Helical" evidence="12">
    <location>
        <begin position="12"/>
        <end position="30"/>
    </location>
</feature>
<evidence type="ECO:0000256" key="10">
    <source>
        <dbReference type="ARBA" id="ARBA00022989"/>
    </source>
</evidence>
<keyword evidence="14" id="KW-1185">Reference proteome</keyword>
<dbReference type="AlphaFoldDB" id="A0A844B2J1"/>
<dbReference type="InterPro" id="IPR007078">
    <property type="entry name" value="Haem_export_protD_CcmD"/>
</dbReference>
<accession>A0A844B2J1</accession>
<keyword evidence="5 12" id="KW-0813">Transport</keyword>
<evidence type="ECO:0000256" key="3">
    <source>
        <dbReference type="ARBA" id="ARBA00008741"/>
    </source>
</evidence>
<keyword evidence="9 12" id="KW-0201">Cytochrome c-type biogenesis</keyword>
<evidence type="ECO:0000256" key="12">
    <source>
        <dbReference type="RuleBase" id="RU363101"/>
    </source>
</evidence>
<evidence type="ECO:0000256" key="5">
    <source>
        <dbReference type="ARBA" id="ARBA00022448"/>
    </source>
</evidence>
<evidence type="ECO:0000256" key="7">
    <source>
        <dbReference type="ARBA" id="ARBA00022519"/>
    </source>
</evidence>
<keyword evidence="10 12" id="KW-1133">Transmembrane helix</keyword>
<dbReference type="GO" id="GO:0015886">
    <property type="term" value="P:heme transport"/>
    <property type="evidence" value="ECO:0007669"/>
    <property type="project" value="InterPro"/>
</dbReference>
<sequence>MVELGKYTTTVLSSYGVSLLLLIALVWMSVRRGRKVRLELGELEARRQKNG</sequence>
<dbReference type="RefSeq" id="WP_153549191.1">
    <property type="nucleotide sequence ID" value="NZ_WIXK01000013.1"/>
</dbReference>
<evidence type="ECO:0000256" key="6">
    <source>
        <dbReference type="ARBA" id="ARBA00022475"/>
    </source>
</evidence>
<evidence type="ECO:0000256" key="4">
    <source>
        <dbReference type="ARBA" id="ARBA00016461"/>
    </source>
</evidence>
<evidence type="ECO:0000256" key="1">
    <source>
        <dbReference type="ARBA" id="ARBA00002442"/>
    </source>
</evidence>
<proteinExistence type="inferred from homology"/>
<keyword evidence="11 12" id="KW-0472">Membrane</keyword>
<dbReference type="NCBIfam" id="TIGR03141">
    <property type="entry name" value="cytochro_ccmD"/>
    <property type="match status" value="1"/>
</dbReference>